<proteinExistence type="predicted"/>
<keyword evidence="1" id="KW-0812">Transmembrane</keyword>
<dbReference type="AlphaFoldDB" id="K6XRC7"/>
<accession>K6XRC7</accession>
<dbReference type="STRING" id="1127673.GLIP_1607"/>
<evidence type="ECO:0008006" key="4">
    <source>
        <dbReference type="Google" id="ProtNLM"/>
    </source>
</evidence>
<organism evidence="2 3">
    <name type="scientific">Aliiglaciecola lipolytica E3</name>
    <dbReference type="NCBI Taxonomy" id="1127673"/>
    <lineage>
        <taxon>Bacteria</taxon>
        <taxon>Pseudomonadati</taxon>
        <taxon>Pseudomonadota</taxon>
        <taxon>Gammaproteobacteria</taxon>
        <taxon>Alteromonadales</taxon>
        <taxon>Alteromonadaceae</taxon>
        <taxon>Aliiglaciecola</taxon>
    </lineage>
</organism>
<dbReference type="eggNOG" id="ENOG5032WRW">
    <property type="taxonomic scope" value="Bacteria"/>
</dbReference>
<dbReference type="Pfam" id="PF24838">
    <property type="entry name" value="8xMP"/>
    <property type="match status" value="1"/>
</dbReference>
<evidence type="ECO:0000313" key="2">
    <source>
        <dbReference type="EMBL" id="GAC14241.1"/>
    </source>
</evidence>
<reference evidence="2 3" key="1">
    <citation type="journal article" date="2017" name="Antonie Van Leeuwenhoek">
        <title>Rhizobium rhizosphaerae sp. nov., a novel species isolated from rice rhizosphere.</title>
        <authorList>
            <person name="Zhao J.J."/>
            <person name="Zhang J."/>
            <person name="Zhang R.J."/>
            <person name="Zhang C.W."/>
            <person name="Yin H.Q."/>
            <person name="Zhang X.X."/>
        </authorList>
    </citation>
    <scope>NUCLEOTIDE SEQUENCE [LARGE SCALE GENOMIC DNA]</scope>
    <source>
        <strain evidence="2 3">E3</strain>
    </source>
</reference>
<keyword evidence="3" id="KW-1185">Reference proteome</keyword>
<dbReference type="Proteomes" id="UP000006334">
    <property type="component" value="Unassembled WGS sequence"/>
</dbReference>
<protein>
    <recommendedName>
        <fullName evidence="4">Small integral membrane protein</fullName>
    </recommendedName>
</protein>
<keyword evidence="1" id="KW-1133">Transmembrane helix</keyword>
<dbReference type="InterPro" id="IPR056918">
    <property type="entry name" value="8xMP"/>
</dbReference>
<gene>
    <name evidence="2" type="ORF">GLIP_1607</name>
</gene>
<dbReference type="RefSeq" id="WP_008844057.1">
    <property type="nucleotide sequence ID" value="NZ_BAEN01000035.1"/>
</dbReference>
<evidence type="ECO:0000313" key="3">
    <source>
        <dbReference type="Proteomes" id="UP000006334"/>
    </source>
</evidence>
<sequence>MKSSEINDKLYSGLDPAAYDANSQYKAHLFEQYKIYLASTENISNRRQTANAFFVSLNAALVSLLSYLSLGNSNSFWVVAIVGATVSYMWYRLVRSYKDLNNAKFRVINEIEKVLPIRPYNAEWEAVGKGEKPDLYMPFTIIELYIPRVFMLLHIFVFCISVYTVLPQ</sequence>
<name>K6XRC7_9ALTE</name>
<feature type="transmembrane region" description="Helical" evidence="1">
    <location>
        <begin position="145"/>
        <end position="166"/>
    </location>
</feature>
<feature type="transmembrane region" description="Helical" evidence="1">
    <location>
        <begin position="76"/>
        <end position="94"/>
    </location>
</feature>
<evidence type="ECO:0000256" key="1">
    <source>
        <dbReference type="SAM" id="Phobius"/>
    </source>
</evidence>
<comment type="caution">
    <text evidence="2">The sequence shown here is derived from an EMBL/GenBank/DDBJ whole genome shotgun (WGS) entry which is preliminary data.</text>
</comment>
<feature type="transmembrane region" description="Helical" evidence="1">
    <location>
        <begin position="52"/>
        <end position="70"/>
    </location>
</feature>
<dbReference type="EMBL" id="BAEN01000035">
    <property type="protein sequence ID" value="GAC14241.1"/>
    <property type="molecule type" value="Genomic_DNA"/>
</dbReference>
<keyword evidence="1" id="KW-0472">Membrane</keyword>